<feature type="transmembrane region" description="Helical" evidence="1">
    <location>
        <begin position="7"/>
        <end position="26"/>
    </location>
</feature>
<organism evidence="2 3">
    <name type="scientific">Fusibacillus kribbianus</name>
    <dbReference type="NCBI Taxonomy" id="3044208"/>
    <lineage>
        <taxon>Bacteria</taxon>
        <taxon>Bacillati</taxon>
        <taxon>Bacillota</taxon>
        <taxon>Clostridia</taxon>
        <taxon>Lachnospirales</taxon>
        <taxon>Lachnospiraceae</taxon>
        <taxon>Fusibacillus</taxon>
    </lineage>
</organism>
<feature type="transmembrane region" description="Helical" evidence="1">
    <location>
        <begin position="135"/>
        <end position="156"/>
    </location>
</feature>
<keyword evidence="1" id="KW-0472">Membrane</keyword>
<dbReference type="AlphaFoldDB" id="A0AAP4BAT3"/>
<reference evidence="2 3" key="1">
    <citation type="submission" date="2023-05" db="EMBL/GenBank/DDBJ databases">
        <title>[ruminococcus] sp. nov., isolated from a pig farm feces dump.</title>
        <authorList>
            <person name="Chang Y.-H."/>
        </authorList>
    </citation>
    <scope>NUCLEOTIDE SEQUENCE [LARGE SCALE GENOMIC DNA]</scope>
    <source>
        <strain evidence="2 3">YH-rum2234</strain>
    </source>
</reference>
<dbReference type="EMBL" id="JASGBQ010000026">
    <property type="protein sequence ID" value="MDI9243151.1"/>
    <property type="molecule type" value="Genomic_DNA"/>
</dbReference>
<evidence type="ECO:0000313" key="2">
    <source>
        <dbReference type="EMBL" id="MDI9243151.1"/>
    </source>
</evidence>
<dbReference type="InterPro" id="IPR045407">
    <property type="entry name" value="DUF6512"/>
</dbReference>
<dbReference type="Pfam" id="PF20122">
    <property type="entry name" value="DUF6512"/>
    <property type="match status" value="1"/>
</dbReference>
<comment type="caution">
    <text evidence="2">The sequence shown here is derived from an EMBL/GenBank/DDBJ whole genome shotgun (WGS) entry which is preliminary data.</text>
</comment>
<feature type="transmembrane region" description="Helical" evidence="1">
    <location>
        <begin position="76"/>
        <end position="96"/>
    </location>
</feature>
<gene>
    <name evidence="2" type="ORF">QJ036_11845</name>
</gene>
<proteinExistence type="predicted"/>
<feature type="transmembrane region" description="Helical" evidence="1">
    <location>
        <begin position="46"/>
        <end position="64"/>
    </location>
</feature>
<dbReference type="RefSeq" id="WP_283231579.1">
    <property type="nucleotide sequence ID" value="NZ_JASGBQ010000026.1"/>
</dbReference>
<feature type="transmembrane region" description="Helical" evidence="1">
    <location>
        <begin position="102"/>
        <end position="123"/>
    </location>
</feature>
<keyword evidence="1" id="KW-0812">Transmembrane</keyword>
<sequence>MNPLKRYTIAGVLFTLTVGTLLHFTYEWSGCNVLVSIVSAVNESVWEHMKLIFFPILFCSFYLNRKLKKDYPCISSALNFSILLGTLLIPVIFYTYSGILGYNTLVLDIGTFFISVLAAFYAVYKLALSCQLQRFRIPLGLAVILLAVCFTVFTFAPPSGGIFTDPT</sequence>
<keyword evidence="3" id="KW-1185">Reference proteome</keyword>
<protein>
    <submittedName>
        <fullName evidence="2">DUF6512 family protein</fullName>
    </submittedName>
</protein>
<evidence type="ECO:0000313" key="3">
    <source>
        <dbReference type="Proteomes" id="UP001300383"/>
    </source>
</evidence>
<name>A0AAP4BAT3_9FIRM</name>
<accession>A0AAP4BAT3</accession>
<evidence type="ECO:0000256" key="1">
    <source>
        <dbReference type="SAM" id="Phobius"/>
    </source>
</evidence>
<keyword evidence="1" id="KW-1133">Transmembrane helix</keyword>
<dbReference type="Proteomes" id="UP001300383">
    <property type="component" value="Unassembled WGS sequence"/>
</dbReference>